<reference evidence="1" key="1">
    <citation type="submission" date="2021-10" db="EMBL/GenBank/DDBJ databases">
        <title>Tropical sea cucumber genome reveals ecological adaptation and Cuvierian tubules defense mechanism.</title>
        <authorList>
            <person name="Chen T."/>
        </authorList>
    </citation>
    <scope>NUCLEOTIDE SEQUENCE</scope>
    <source>
        <strain evidence="1">Nanhai2018</strain>
        <tissue evidence="1">Muscle</tissue>
    </source>
</reference>
<gene>
    <name evidence="1" type="ORF">HOLleu_38526</name>
</gene>
<sequence>MVAWRDLSKTPGKLIIFPLCCSVDDLALPCDETGERPITTTSNTTSPTGLTHILTQSIH</sequence>
<evidence type="ECO:0000313" key="2">
    <source>
        <dbReference type="Proteomes" id="UP001152320"/>
    </source>
</evidence>
<keyword evidence="2" id="KW-1185">Reference proteome</keyword>
<comment type="caution">
    <text evidence="1">The sequence shown here is derived from an EMBL/GenBank/DDBJ whole genome shotgun (WGS) entry which is preliminary data.</text>
</comment>
<accession>A0A9Q0YF85</accession>
<proteinExistence type="predicted"/>
<protein>
    <submittedName>
        <fullName evidence="1">Uncharacterized protein</fullName>
    </submittedName>
</protein>
<organism evidence="1 2">
    <name type="scientific">Holothuria leucospilota</name>
    <name type="common">Black long sea cucumber</name>
    <name type="synonym">Mertensiothuria leucospilota</name>
    <dbReference type="NCBI Taxonomy" id="206669"/>
    <lineage>
        <taxon>Eukaryota</taxon>
        <taxon>Metazoa</taxon>
        <taxon>Echinodermata</taxon>
        <taxon>Eleutherozoa</taxon>
        <taxon>Echinozoa</taxon>
        <taxon>Holothuroidea</taxon>
        <taxon>Aspidochirotacea</taxon>
        <taxon>Aspidochirotida</taxon>
        <taxon>Holothuriidae</taxon>
        <taxon>Holothuria</taxon>
    </lineage>
</organism>
<dbReference type="Proteomes" id="UP001152320">
    <property type="component" value="Chromosome 21"/>
</dbReference>
<dbReference type="AlphaFoldDB" id="A0A9Q0YF85"/>
<dbReference type="EMBL" id="JAIZAY010000021">
    <property type="protein sequence ID" value="KAJ8021355.1"/>
    <property type="molecule type" value="Genomic_DNA"/>
</dbReference>
<evidence type="ECO:0000313" key="1">
    <source>
        <dbReference type="EMBL" id="KAJ8021355.1"/>
    </source>
</evidence>
<name>A0A9Q0YF85_HOLLE</name>